<protein>
    <submittedName>
        <fullName evidence="2">Uncharacterized protein</fullName>
    </submittedName>
</protein>
<keyword evidence="3" id="KW-1185">Reference proteome</keyword>
<dbReference type="AlphaFoldDB" id="A0A1K2HRT5"/>
<gene>
    <name evidence="2" type="ORF">SAMN02745887_03641</name>
</gene>
<feature type="region of interest" description="Disordered" evidence="1">
    <location>
        <begin position="1"/>
        <end position="21"/>
    </location>
</feature>
<dbReference type="Proteomes" id="UP000186513">
    <property type="component" value="Unassembled WGS sequence"/>
</dbReference>
<proteinExistence type="predicted"/>
<evidence type="ECO:0000313" key="3">
    <source>
        <dbReference type="Proteomes" id="UP000186513"/>
    </source>
</evidence>
<accession>A0A1K2HRT5</accession>
<dbReference type="EMBL" id="FPKR01000017">
    <property type="protein sequence ID" value="SFZ79459.1"/>
    <property type="molecule type" value="Genomic_DNA"/>
</dbReference>
<name>A0A1K2HRT5_9NEIS</name>
<sequence length="385" mass="42193">MDEKTAINEAPPASEQPVKARTRKVRKYPTCAFSDALELANAIHKNAGNQQIRRITLFDLIGKASESGPSRTWVTNTAKYGLITGTASSEFLKLTELGYQIVSDESSLYQKAKAKIDLAVLGIDPFNYLYTTFRGNKLPQHAVLTDALDGQGVDIEDRAAVIDVFIVNIEHTGLLRNLSGAQRIIDVGHALEGLPDQRPQSSQLPIASTSQSLAGTVTSGNSHFDGTCFYITPIGEDGSEQRKHADLFLGSIVEPAIESLGLKVVRADGIDTPGLITNQVIEYVLNSKLVVADLSFSNPNVFYELALRHAARLPTVQIMRKGDKIPFDISQFRTVVLDCSDIYTLVPMLDTYKAEIANKARKALEDSESLENPLTAMYPNLRLTR</sequence>
<dbReference type="OrthoDB" id="9816036at2"/>
<evidence type="ECO:0000313" key="2">
    <source>
        <dbReference type="EMBL" id="SFZ79459.1"/>
    </source>
</evidence>
<organism evidence="2 3">
    <name type="scientific">Chitinimonas taiwanensis DSM 18899</name>
    <dbReference type="NCBI Taxonomy" id="1121279"/>
    <lineage>
        <taxon>Bacteria</taxon>
        <taxon>Pseudomonadati</taxon>
        <taxon>Pseudomonadota</taxon>
        <taxon>Betaproteobacteria</taxon>
        <taxon>Neisseriales</taxon>
        <taxon>Chitinibacteraceae</taxon>
        <taxon>Chitinimonas</taxon>
    </lineage>
</organism>
<reference evidence="2 3" key="1">
    <citation type="submission" date="2016-11" db="EMBL/GenBank/DDBJ databases">
        <authorList>
            <person name="Jaros S."/>
            <person name="Januszkiewicz K."/>
            <person name="Wedrychowicz H."/>
        </authorList>
    </citation>
    <scope>NUCLEOTIDE SEQUENCE [LARGE SCALE GENOMIC DNA]</scope>
    <source>
        <strain evidence="2 3">DSM 18899</strain>
    </source>
</reference>
<dbReference type="Gene3D" id="3.40.50.450">
    <property type="match status" value="1"/>
</dbReference>
<evidence type="ECO:0000256" key="1">
    <source>
        <dbReference type="SAM" id="MobiDB-lite"/>
    </source>
</evidence>
<dbReference type="STRING" id="1121279.SAMN02745887_03641"/>